<evidence type="ECO:0000259" key="8">
    <source>
        <dbReference type="PROSITE" id="PS50850"/>
    </source>
</evidence>
<evidence type="ECO:0000256" key="7">
    <source>
        <dbReference type="SAM" id="Phobius"/>
    </source>
</evidence>
<evidence type="ECO:0000313" key="9">
    <source>
        <dbReference type="EMBL" id="MFC5394064.1"/>
    </source>
</evidence>
<keyword evidence="4 7" id="KW-0812">Transmembrane</keyword>
<dbReference type="InterPro" id="IPR011701">
    <property type="entry name" value="MFS"/>
</dbReference>
<evidence type="ECO:0000256" key="5">
    <source>
        <dbReference type="ARBA" id="ARBA00022989"/>
    </source>
</evidence>
<feature type="transmembrane region" description="Helical" evidence="7">
    <location>
        <begin position="207"/>
        <end position="226"/>
    </location>
</feature>
<feature type="transmembrane region" description="Helical" evidence="7">
    <location>
        <begin position="311"/>
        <end position="331"/>
    </location>
</feature>
<organism evidence="9 10">
    <name type="scientific">Bosea vestrisii</name>
    <dbReference type="NCBI Taxonomy" id="151416"/>
    <lineage>
        <taxon>Bacteria</taxon>
        <taxon>Pseudomonadati</taxon>
        <taxon>Pseudomonadota</taxon>
        <taxon>Alphaproteobacteria</taxon>
        <taxon>Hyphomicrobiales</taxon>
        <taxon>Boseaceae</taxon>
        <taxon>Bosea</taxon>
    </lineage>
</organism>
<dbReference type="PROSITE" id="PS50850">
    <property type="entry name" value="MFS"/>
    <property type="match status" value="1"/>
</dbReference>
<evidence type="ECO:0000313" key="10">
    <source>
        <dbReference type="Proteomes" id="UP001596104"/>
    </source>
</evidence>
<evidence type="ECO:0000256" key="4">
    <source>
        <dbReference type="ARBA" id="ARBA00022692"/>
    </source>
</evidence>
<evidence type="ECO:0000256" key="6">
    <source>
        <dbReference type="ARBA" id="ARBA00023136"/>
    </source>
</evidence>
<dbReference type="PANTHER" id="PTHR42718">
    <property type="entry name" value="MAJOR FACILITATOR SUPERFAMILY MULTIDRUG TRANSPORTER MFSC"/>
    <property type="match status" value="1"/>
</dbReference>
<accession>A0ABW0HDN8</accession>
<dbReference type="RefSeq" id="WP_377009191.1">
    <property type="nucleotide sequence ID" value="NZ_JBHSLV010000026.1"/>
</dbReference>
<feature type="transmembrane region" description="Helical" evidence="7">
    <location>
        <begin position="19"/>
        <end position="42"/>
    </location>
</feature>
<keyword evidence="5 7" id="KW-1133">Transmembrane helix</keyword>
<dbReference type="EMBL" id="JBHSLV010000026">
    <property type="protein sequence ID" value="MFC5394064.1"/>
    <property type="molecule type" value="Genomic_DNA"/>
</dbReference>
<evidence type="ECO:0000256" key="2">
    <source>
        <dbReference type="ARBA" id="ARBA00022448"/>
    </source>
</evidence>
<protein>
    <submittedName>
        <fullName evidence="9">MFS transporter</fullName>
    </submittedName>
</protein>
<evidence type="ECO:0000256" key="1">
    <source>
        <dbReference type="ARBA" id="ARBA00004651"/>
    </source>
</evidence>
<comment type="caution">
    <text evidence="9">The sequence shown here is derived from an EMBL/GenBank/DDBJ whole genome shotgun (WGS) entry which is preliminary data.</text>
</comment>
<keyword evidence="3" id="KW-1003">Cell membrane</keyword>
<dbReference type="InterPro" id="IPR020846">
    <property type="entry name" value="MFS_dom"/>
</dbReference>
<feature type="transmembrane region" description="Helical" evidence="7">
    <location>
        <begin position="144"/>
        <end position="165"/>
    </location>
</feature>
<feature type="transmembrane region" description="Helical" evidence="7">
    <location>
        <begin position="232"/>
        <end position="253"/>
    </location>
</feature>
<dbReference type="Pfam" id="PF07690">
    <property type="entry name" value="MFS_1"/>
    <property type="match status" value="1"/>
</dbReference>
<keyword evidence="10" id="KW-1185">Reference proteome</keyword>
<dbReference type="InterPro" id="IPR036259">
    <property type="entry name" value="MFS_trans_sf"/>
</dbReference>
<keyword evidence="2" id="KW-0813">Transport</keyword>
<reference evidence="10" key="1">
    <citation type="journal article" date="2019" name="Int. J. Syst. Evol. Microbiol.">
        <title>The Global Catalogue of Microorganisms (GCM) 10K type strain sequencing project: providing services to taxonomists for standard genome sequencing and annotation.</title>
        <authorList>
            <consortium name="The Broad Institute Genomics Platform"/>
            <consortium name="The Broad Institute Genome Sequencing Center for Infectious Disease"/>
            <person name="Wu L."/>
            <person name="Ma J."/>
        </authorList>
    </citation>
    <scope>NUCLEOTIDE SEQUENCE [LARGE SCALE GENOMIC DNA]</scope>
    <source>
        <strain evidence="10">CGMCC 1.16326</strain>
    </source>
</reference>
<dbReference type="CDD" id="cd17321">
    <property type="entry name" value="MFS_MMR_MDR_like"/>
    <property type="match status" value="1"/>
</dbReference>
<feature type="transmembrane region" description="Helical" evidence="7">
    <location>
        <begin position="478"/>
        <end position="501"/>
    </location>
</feature>
<keyword evidence="6 7" id="KW-0472">Membrane</keyword>
<feature type="transmembrane region" description="Helical" evidence="7">
    <location>
        <begin position="408"/>
        <end position="425"/>
    </location>
</feature>
<sequence>MTTPTNAAAPARKATRREWLGLIAIAFPCMIYSMDLTVLNLAVPTLTRELKPTAGELLWIIDIYGFMVAGFLMTMGTLGDRIGRRKLLLIGAAAFGLASTVAAFSTSTEMLIVMRALLGIAGATLAPSTLSLIAVMFEDETERTFAISMWIASFSAGAVIGPLIGGALIEYFWWGSVFLIAVPPMLILLVIGPILLPEYKAPQAGRLDLVSALLSLAAILPVIYGIKHWAEFGLSVSAVGCIVAGLAFGLVFAHKQTRLADPMVDLALFGIPAFRAALAINLAGIMVMFGSFIFVAQYLQLVAGLTPLEAGIWSLPSAVAFTLASFAVTPLSVRFKPATLMAGGMILSALGFVWLAFAPNLVQIVSGSVMFSIGFTPVIALTTGIVVGSAPQERAGAASAMSETSIELGGALGIAVFGSLGTALYRQTMAGLSVAGVDNVTLAPARSTLGGALAAAERLTPDQSAHLLQAAREAFMTGFHAVALIAIAGMVFCIAVALTTLRDAKPSAAH</sequence>
<feature type="transmembrane region" description="Helical" evidence="7">
    <location>
        <begin position="112"/>
        <end position="137"/>
    </location>
</feature>
<evidence type="ECO:0000256" key="3">
    <source>
        <dbReference type="ARBA" id="ARBA00022475"/>
    </source>
</evidence>
<feature type="transmembrane region" description="Helical" evidence="7">
    <location>
        <begin position="274"/>
        <end position="299"/>
    </location>
</feature>
<proteinExistence type="predicted"/>
<name>A0ABW0HDN8_9HYPH</name>
<feature type="transmembrane region" description="Helical" evidence="7">
    <location>
        <begin position="57"/>
        <end position="75"/>
    </location>
</feature>
<dbReference type="SUPFAM" id="SSF103473">
    <property type="entry name" value="MFS general substrate transporter"/>
    <property type="match status" value="1"/>
</dbReference>
<dbReference type="Gene3D" id="1.20.1250.20">
    <property type="entry name" value="MFS general substrate transporter like domains"/>
    <property type="match status" value="1"/>
</dbReference>
<gene>
    <name evidence="9" type="ORF">ACFPPC_15590</name>
</gene>
<dbReference type="Gene3D" id="1.20.1720.10">
    <property type="entry name" value="Multidrug resistance protein D"/>
    <property type="match status" value="1"/>
</dbReference>
<feature type="transmembrane region" description="Helical" evidence="7">
    <location>
        <begin position="87"/>
        <end position="106"/>
    </location>
</feature>
<feature type="transmembrane region" description="Helical" evidence="7">
    <location>
        <begin position="171"/>
        <end position="195"/>
    </location>
</feature>
<feature type="transmembrane region" description="Helical" evidence="7">
    <location>
        <begin position="338"/>
        <end position="358"/>
    </location>
</feature>
<dbReference type="Proteomes" id="UP001596104">
    <property type="component" value="Unassembled WGS sequence"/>
</dbReference>
<feature type="transmembrane region" description="Helical" evidence="7">
    <location>
        <begin position="364"/>
        <end position="387"/>
    </location>
</feature>
<comment type="subcellular location">
    <subcellularLocation>
        <location evidence="1">Cell membrane</location>
        <topology evidence="1">Multi-pass membrane protein</topology>
    </subcellularLocation>
</comment>
<dbReference type="PANTHER" id="PTHR42718:SF47">
    <property type="entry name" value="METHYL VIOLOGEN RESISTANCE PROTEIN SMVA"/>
    <property type="match status" value="1"/>
</dbReference>
<feature type="domain" description="Major facilitator superfamily (MFS) profile" evidence="8">
    <location>
        <begin position="21"/>
        <end position="448"/>
    </location>
</feature>